<evidence type="ECO:0000313" key="2">
    <source>
        <dbReference type="EMBL" id="ONH24775.1"/>
    </source>
</evidence>
<sequence length="75" mass="8036">MPYDGVGSVAVGTVAWLVALVIMLPFTDDLRADGHLWWLATAACGLGLGLLGLVIVIRRRNRLRRAGQATPHSEA</sequence>
<keyword evidence="1" id="KW-0812">Transmembrane</keyword>
<dbReference type="InterPro" id="IPR019681">
    <property type="entry name" value="DUF2530"/>
</dbReference>
<dbReference type="EMBL" id="MOMC01000068">
    <property type="protein sequence ID" value="ONH24775.1"/>
    <property type="molecule type" value="Genomic_DNA"/>
</dbReference>
<feature type="transmembrane region" description="Helical" evidence="1">
    <location>
        <begin position="7"/>
        <end position="24"/>
    </location>
</feature>
<name>A0A1V2I439_9ACTN</name>
<dbReference type="Pfam" id="PF10745">
    <property type="entry name" value="DUF2530"/>
    <property type="match status" value="1"/>
</dbReference>
<evidence type="ECO:0000313" key="3">
    <source>
        <dbReference type="Proteomes" id="UP000188929"/>
    </source>
</evidence>
<organism evidence="2 3">
    <name type="scientific">Pseudofrankia asymbiotica</name>
    <dbReference type="NCBI Taxonomy" id="1834516"/>
    <lineage>
        <taxon>Bacteria</taxon>
        <taxon>Bacillati</taxon>
        <taxon>Actinomycetota</taxon>
        <taxon>Actinomycetes</taxon>
        <taxon>Frankiales</taxon>
        <taxon>Frankiaceae</taxon>
        <taxon>Pseudofrankia</taxon>
    </lineage>
</organism>
<reference evidence="3" key="1">
    <citation type="submission" date="2016-10" db="EMBL/GenBank/DDBJ databases">
        <title>Frankia sp. NRRL B-16386 Genome sequencing.</title>
        <authorList>
            <person name="Ghodhbane-Gtari F."/>
            <person name="Swanson E."/>
            <person name="Gueddou A."/>
            <person name="Hezbri K."/>
            <person name="Ktari K."/>
            <person name="Nouioui I."/>
            <person name="Morris K."/>
            <person name="Simpson S."/>
            <person name="Abebe-Akele F."/>
            <person name="Thomas K."/>
            <person name="Gtari M."/>
            <person name="Tisa L.S."/>
        </authorList>
    </citation>
    <scope>NUCLEOTIDE SEQUENCE [LARGE SCALE GENOMIC DNA]</scope>
    <source>
        <strain evidence="3">NRRL B-16386</strain>
    </source>
</reference>
<keyword evidence="3" id="KW-1185">Reference proteome</keyword>
<proteinExistence type="predicted"/>
<evidence type="ECO:0000256" key="1">
    <source>
        <dbReference type="SAM" id="Phobius"/>
    </source>
</evidence>
<protein>
    <submittedName>
        <fullName evidence="2">DUF2530 domain-containing protein</fullName>
    </submittedName>
</protein>
<dbReference type="AlphaFoldDB" id="A0A1V2I439"/>
<comment type="caution">
    <text evidence="2">The sequence shown here is derived from an EMBL/GenBank/DDBJ whole genome shotgun (WGS) entry which is preliminary data.</text>
</comment>
<keyword evidence="1" id="KW-0472">Membrane</keyword>
<dbReference type="Proteomes" id="UP000188929">
    <property type="component" value="Unassembled WGS sequence"/>
</dbReference>
<feature type="transmembrane region" description="Helical" evidence="1">
    <location>
        <begin position="36"/>
        <end position="57"/>
    </location>
</feature>
<keyword evidence="1" id="KW-1133">Transmembrane helix</keyword>
<gene>
    <name evidence="2" type="ORF">BL253_29535</name>
</gene>
<accession>A0A1V2I439</accession>